<reference evidence="3 4" key="1">
    <citation type="submission" date="2013-12" db="EMBL/GenBank/DDBJ databases">
        <title>Genome and proteome characterization of Caldibacillus debilis GB1 derived from a cellulolytic aero-tolerant co-culture.</title>
        <authorList>
            <person name="Wushke S.T."/>
            <person name="Zhang X."/>
            <person name="Fristensky B."/>
            <person name="Wilkins J.A."/>
            <person name="Levin D.B."/>
            <person name="Sparling R."/>
        </authorList>
    </citation>
    <scope>NUCLEOTIDE SEQUENCE [LARGE SCALE GENOMIC DNA]</scope>
    <source>
        <strain evidence="3 4">GB1</strain>
    </source>
</reference>
<dbReference type="EMBL" id="AZRV01000001">
    <property type="protein sequence ID" value="RKO63983.1"/>
    <property type="molecule type" value="Genomic_DNA"/>
</dbReference>
<accession>A0A420VKU7</accession>
<dbReference type="PANTHER" id="PTHR34406:SF1">
    <property type="entry name" value="PROTEIN YCEI"/>
    <property type="match status" value="1"/>
</dbReference>
<dbReference type="Gene3D" id="2.40.128.110">
    <property type="entry name" value="Lipid/polyisoprenoid-binding, YceI-like"/>
    <property type="match status" value="1"/>
</dbReference>
<dbReference type="RefSeq" id="WP_120665491.1">
    <property type="nucleotide sequence ID" value="NZ_AZRV01000001.1"/>
</dbReference>
<dbReference type="InterPro" id="IPR036761">
    <property type="entry name" value="TTHA0802/YceI-like_sf"/>
</dbReference>
<sequence length="177" mass="19697">MGKSKWVLDTAHSQVDFSVKHMMISRVNGTFQRFSANIEADPNDLTTADIEFSVEVDSIDTRNTDRDNHLKSADFFNAEQYPYITFKATEITRKDDSSYHVTGDLTIRGVTRKETFVAEFEGLAKDPLSGNEKAGFTVTGTINRKDYGLVWNVALETGGVLVGEEVKITVHIEAARG</sequence>
<dbReference type="PANTHER" id="PTHR34406">
    <property type="entry name" value="PROTEIN YCEI"/>
    <property type="match status" value="1"/>
</dbReference>
<dbReference type="SMART" id="SM00867">
    <property type="entry name" value="YceI"/>
    <property type="match status" value="1"/>
</dbReference>
<keyword evidence="4" id="KW-1185">Reference proteome</keyword>
<dbReference type="SUPFAM" id="SSF101874">
    <property type="entry name" value="YceI-like"/>
    <property type="match status" value="1"/>
</dbReference>
<dbReference type="AlphaFoldDB" id="A0A420VKU7"/>
<dbReference type="Pfam" id="PF04264">
    <property type="entry name" value="YceI"/>
    <property type="match status" value="1"/>
</dbReference>
<organism evidence="3 4">
    <name type="scientific">Caldibacillus debilis GB1</name>
    <dbReference type="NCBI Taxonomy" id="1339248"/>
    <lineage>
        <taxon>Bacteria</taxon>
        <taxon>Bacillati</taxon>
        <taxon>Bacillota</taxon>
        <taxon>Bacilli</taxon>
        <taxon>Bacillales</taxon>
        <taxon>Bacillaceae</taxon>
        <taxon>Caldibacillus</taxon>
    </lineage>
</organism>
<comment type="caution">
    <text evidence="3">The sequence shown here is derived from an EMBL/GenBank/DDBJ whole genome shotgun (WGS) entry which is preliminary data.</text>
</comment>
<evidence type="ECO:0000259" key="2">
    <source>
        <dbReference type="SMART" id="SM00867"/>
    </source>
</evidence>
<evidence type="ECO:0000256" key="1">
    <source>
        <dbReference type="ARBA" id="ARBA00008812"/>
    </source>
</evidence>
<protein>
    <recommendedName>
        <fullName evidence="2">Lipid/polyisoprenoid-binding YceI-like domain-containing protein</fullName>
    </recommendedName>
</protein>
<evidence type="ECO:0000313" key="3">
    <source>
        <dbReference type="EMBL" id="RKO63983.1"/>
    </source>
</evidence>
<dbReference type="InterPro" id="IPR007372">
    <property type="entry name" value="Lipid/polyisoprenoid-bd_YceI"/>
</dbReference>
<feature type="domain" description="Lipid/polyisoprenoid-binding YceI-like" evidence="2">
    <location>
        <begin position="5"/>
        <end position="175"/>
    </location>
</feature>
<proteinExistence type="inferred from homology"/>
<name>A0A420VKU7_9BACI</name>
<evidence type="ECO:0000313" key="4">
    <source>
        <dbReference type="Proteomes" id="UP000286235"/>
    </source>
</evidence>
<comment type="similarity">
    <text evidence="1">Belongs to the UPF0312 family.</text>
</comment>
<gene>
    <name evidence="3" type="ORF">Cdeb_02357</name>
</gene>
<dbReference type="Proteomes" id="UP000286235">
    <property type="component" value="Unassembled WGS sequence"/>
</dbReference>